<dbReference type="InterPro" id="IPR011066">
    <property type="entry name" value="MscS_channel_C_sf"/>
</dbReference>
<feature type="transmembrane region" description="Helical" evidence="8">
    <location>
        <begin position="409"/>
        <end position="426"/>
    </location>
</feature>
<dbReference type="SUPFAM" id="SSF82689">
    <property type="entry name" value="Mechanosensitive channel protein MscS (YggB), C-terminal domain"/>
    <property type="match status" value="1"/>
</dbReference>
<feature type="compositionally biased region" description="Low complexity" evidence="7">
    <location>
        <begin position="807"/>
        <end position="831"/>
    </location>
</feature>
<dbReference type="PROSITE" id="PS01246">
    <property type="entry name" value="UPF0003"/>
    <property type="match status" value="1"/>
</dbReference>
<dbReference type="Proteomes" id="UP000064920">
    <property type="component" value="Chromosome"/>
</dbReference>
<feature type="transmembrane region" description="Helical" evidence="8">
    <location>
        <begin position="325"/>
        <end position="344"/>
    </location>
</feature>
<dbReference type="InterPro" id="IPR023408">
    <property type="entry name" value="MscS_beta-dom_sf"/>
</dbReference>
<feature type="transmembrane region" description="Helical" evidence="8">
    <location>
        <begin position="350"/>
        <end position="370"/>
    </location>
</feature>
<keyword evidence="6 8" id="KW-0472">Membrane</keyword>
<dbReference type="InterPro" id="IPR052702">
    <property type="entry name" value="MscS-like_channel"/>
</dbReference>
<dbReference type="InterPro" id="IPR006685">
    <property type="entry name" value="MscS_channel_2nd"/>
</dbReference>
<feature type="region of interest" description="Disordered" evidence="7">
    <location>
        <begin position="781"/>
        <end position="831"/>
    </location>
</feature>
<evidence type="ECO:0000256" key="9">
    <source>
        <dbReference type="SAM" id="SignalP"/>
    </source>
</evidence>
<dbReference type="STRING" id="1397108.IMCC12053_2060"/>
<dbReference type="Pfam" id="PF21082">
    <property type="entry name" value="MS_channel_3rd"/>
    <property type="match status" value="1"/>
</dbReference>
<dbReference type="GO" id="GO:0005886">
    <property type="term" value="C:plasma membrane"/>
    <property type="evidence" value="ECO:0007669"/>
    <property type="project" value="UniProtKB-SubCell"/>
</dbReference>
<feature type="transmembrane region" description="Helical" evidence="8">
    <location>
        <begin position="202"/>
        <end position="221"/>
    </location>
</feature>
<keyword evidence="5 8" id="KW-1133">Transmembrane helix</keyword>
<dbReference type="EMBL" id="CP012023">
    <property type="protein sequence ID" value="ALI56007.1"/>
    <property type="molecule type" value="Genomic_DNA"/>
</dbReference>
<sequence>MRHTIRDVASRLFLIIVLCLPLHAVAQDISAPDYEAWATVAPRAEAAVEGGAAQDVDLEALRTELATWRSQFLDARAANASRIDTVRAQIAALGAAPADGGEEAADLAARRAELNGQLDRALAPVLSAEEAFTRADGLIGEIDAVLVARQTDALMALGPTPLNPVIWPKAIADITATGLLMWSDLVTTATTAQGIAKLKSNAAAIVLFTLLGGALILRGRVWSMRASNRVQRLVTGQAGRGVSDIVGSLGLVILPVAGLFFLSVAAISSDILGARAEAVFLTLPLIGLFYFTARWLAARVLGATETSPALFDLTPIQIREASGHLALMGIMYGVNLLLVALARIDDYSAATLNVLSYPLVVLTALSLFRFGQILAASSRRQTISHDTAEGDINASKGFVALVSNTAARVLRPGAAIAVILGGVGYMSAAKGLVFPAVSTLGLLGLFLVTSRLMSDIYAVVSRRSEGAGEGLVPVLVSIILFAISLPSLALIWGAREEQLWEVWARMKQGVSLGDAQISITDFLTFAVVFVIGFGATRLLKAALSLSVLPKTKIDKGGQNAIVAGTGYVGIILSAIIAITSAGIDLSALAIVAGALSVGIGFGLQNIVQNFVSGIILLIERPVSEGDWIEVGGQMGFVRDISVRSTRVETFDRTDVIVPNADLISNSVTNYTRGNLIGRVTIKVGVAYGTDTRHVDKVLREIIEAQPMVLLNPAPQVLFIGFGADALDFEVRAILRDVTYIMIVTNDINHAIAKRFGEEGIEIPFAQRDIWLRNPEALAGHIPPVAQPPSTTTATVPDVDRVWDVEPAPDANADANPSATANAASSAQGDGA</sequence>
<feature type="signal peptide" evidence="9">
    <location>
        <begin position="1"/>
        <end position="26"/>
    </location>
</feature>
<feature type="transmembrane region" description="Helical" evidence="8">
    <location>
        <begin position="585"/>
        <end position="603"/>
    </location>
</feature>
<gene>
    <name evidence="10" type="ORF">IMCC12053_2060</name>
</gene>
<dbReference type="InterPro" id="IPR022249">
    <property type="entry name" value="DUF3772"/>
</dbReference>
<dbReference type="Gene3D" id="1.10.287.1260">
    <property type="match status" value="1"/>
</dbReference>
<proteinExistence type="inferred from homology"/>
<feature type="transmembrane region" description="Helical" evidence="8">
    <location>
        <begin position="560"/>
        <end position="579"/>
    </location>
</feature>
<dbReference type="KEGG" id="cmar:IMCC12053_2060"/>
<comment type="subcellular location">
    <subcellularLocation>
        <location evidence="1">Cell membrane</location>
        <topology evidence="1">Multi-pass membrane protein</topology>
    </subcellularLocation>
</comment>
<dbReference type="Gene3D" id="3.30.70.100">
    <property type="match status" value="1"/>
</dbReference>
<dbReference type="Gene3D" id="2.30.30.60">
    <property type="match status" value="1"/>
</dbReference>
<comment type="similarity">
    <text evidence="2">Belongs to the MscS (TC 1.A.23) family.</text>
</comment>
<dbReference type="Pfam" id="PF00924">
    <property type="entry name" value="MS_channel_2nd"/>
    <property type="match status" value="1"/>
</dbReference>
<dbReference type="Pfam" id="PF12607">
    <property type="entry name" value="DUF3772"/>
    <property type="match status" value="1"/>
</dbReference>
<dbReference type="AlphaFoldDB" id="A0A0P0AB09"/>
<evidence type="ECO:0000256" key="1">
    <source>
        <dbReference type="ARBA" id="ARBA00004651"/>
    </source>
</evidence>
<evidence type="ECO:0000256" key="2">
    <source>
        <dbReference type="ARBA" id="ARBA00008017"/>
    </source>
</evidence>
<dbReference type="GO" id="GO:0008381">
    <property type="term" value="F:mechanosensitive monoatomic ion channel activity"/>
    <property type="evidence" value="ECO:0007669"/>
    <property type="project" value="UniProtKB-ARBA"/>
</dbReference>
<reference evidence="10 11" key="1">
    <citation type="submission" date="2015-05" db="EMBL/GenBank/DDBJ databases">
        <authorList>
            <person name="Wang D.B."/>
            <person name="Wang M."/>
        </authorList>
    </citation>
    <scope>NUCLEOTIDE SEQUENCE [LARGE SCALE GENOMIC DNA]</scope>
    <source>
        <strain evidence="10 11">IMCC 12053</strain>
    </source>
</reference>
<keyword evidence="3" id="KW-1003">Cell membrane</keyword>
<accession>A0A0P0AB09</accession>
<feature type="transmembrane region" description="Helical" evidence="8">
    <location>
        <begin position="515"/>
        <end position="539"/>
    </location>
</feature>
<evidence type="ECO:0000256" key="6">
    <source>
        <dbReference type="ARBA" id="ARBA00023136"/>
    </source>
</evidence>
<feature type="transmembrane region" description="Helical" evidence="8">
    <location>
        <begin position="471"/>
        <end position="495"/>
    </location>
</feature>
<evidence type="ECO:0000256" key="3">
    <source>
        <dbReference type="ARBA" id="ARBA00022475"/>
    </source>
</evidence>
<dbReference type="PANTHER" id="PTHR30347:SF1">
    <property type="entry name" value="MECHANOSENSITIVE CHANNEL MSCK"/>
    <property type="match status" value="1"/>
</dbReference>
<feature type="transmembrane region" description="Helical" evidence="8">
    <location>
        <begin position="242"/>
        <end position="266"/>
    </location>
</feature>
<feature type="transmembrane region" description="Helical" evidence="8">
    <location>
        <begin position="432"/>
        <end position="450"/>
    </location>
</feature>
<evidence type="ECO:0000256" key="8">
    <source>
        <dbReference type="SAM" id="Phobius"/>
    </source>
</evidence>
<evidence type="ECO:0000313" key="10">
    <source>
        <dbReference type="EMBL" id="ALI56007.1"/>
    </source>
</evidence>
<dbReference type="SUPFAM" id="SSF50182">
    <property type="entry name" value="Sm-like ribonucleoproteins"/>
    <property type="match status" value="1"/>
</dbReference>
<dbReference type="InterPro" id="IPR006686">
    <property type="entry name" value="MscS_channel_CS"/>
</dbReference>
<dbReference type="InterPro" id="IPR049278">
    <property type="entry name" value="MS_channel_C"/>
</dbReference>
<evidence type="ECO:0000256" key="5">
    <source>
        <dbReference type="ARBA" id="ARBA00022989"/>
    </source>
</evidence>
<evidence type="ECO:0000313" key="11">
    <source>
        <dbReference type="Proteomes" id="UP000064920"/>
    </source>
</evidence>
<evidence type="ECO:0000256" key="4">
    <source>
        <dbReference type="ARBA" id="ARBA00022692"/>
    </source>
</evidence>
<dbReference type="PANTHER" id="PTHR30347">
    <property type="entry name" value="POTASSIUM CHANNEL RELATED"/>
    <property type="match status" value="1"/>
</dbReference>
<organism evidence="10 11">
    <name type="scientific">Celeribacter marinus</name>
    <dbReference type="NCBI Taxonomy" id="1397108"/>
    <lineage>
        <taxon>Bacteria</taxon>
        <taxon>Pseudomonadati</taxon>
        <taxon>Pseudomonadota</taxon>
        <taxon>Alphaproteobacteria</taxon>
        <taxon>Rhodobacterales</taxon>
        <taxon>Roseobacteraceae</taxon>
        <taxon>Celeribacter</taxon>
    </lineage>
</organism>
<dbReference type="InterPro" id="IPR011014">
    <property type="entry name" value="MscS_channel_TM-2"/>
</dbReference>
<keyword evidence="11" id="KW-1185">Reference proteome</keyword>
<dbReference type="InterPro" id="IPR010920">
    <property type="entry name" value="LSM_dom_sf"/>
</dbReference>
<protein>
    <submittedName>
        <fullName evidence="10">Potassium efflux system KefA protein / Small-conductance mechanosensitive channel</fullName>
    </submittedName>
</protein>
<evidence type="ECO:0000256" key="7">
    <source>
        <dbReference type="SAM" id="MobiDB-lite"/>
    </source>
</evidence>
<dbReference type="OrthoDB" id="9799209at2"/>
<dbReference type="SUPFAM" id="SSF82861">
    <property type="entry name" value="Mechanosensitive channel protein MscS (YggB), transmembrane region"/>
    <property type="match status" value="1"/>
</dbReference>
<feature type="transmembrane region" description="Helical" evidence="8">
    <location>
        <begin position="278"/>
        <end position="297"/>
    </location>
</feature>
<dbReference type="PATRIC" id="fig|1397108.4.peg.2112"/>
<feature type="chain" id="PRO_5043836878" evidence="9">
    <location>
        <begin position="27"/>
        <end position="831"/>
    </location>
</feature>
<keyword evidence="4 8" id="KW-0812">Transmembrane</keyword>
<dbReference type="RefSeq" id="WP_062218670.1">
    <property type="nucleotide sequence ID" value="NZ_CP012023.1"/>
</dbReference>
<keyword evidence="9" id="KW-0732">Signal</keyword>
<name>A0A0P0AB09_9RHOB</name>